<protein>
    <submittedName>
        <fullName evidence="2">Uncharacterized protein</fullName>
    </submittedName>
</protein>
<dbReference type="EMBL" id="CABVGP010000003">
    <property type="protein sequence ID" value="VVJ23117.1"/>
    <property type="molecule type" value="Genomic_DNA"/>
</dbReference>
<name>A0A6I8M0K0_9PSEU</name>
<dbReference type="Proteomes" id="UP000399805">
    <property type="component" value="Unassembled WGS sequence"/>
</dbReference>
<accession>A0A6I8M0K0</accession>
<feature type="region of interest" description="Disordered" evidence="1">
    <location>
        <begin position="16"/>
        <end position="84"/>
    </location>
</feature>
<sequence length="84" mass="8753">MRAVLELARHLRLLGLSPAAPHGSTPSHRGGAAGGIGGPASSRQFFPAHTVPCPGGSMRRGTVCRSRQCPPDAGYRPVGGDRRR</sequence>
<keyword evidence="3" id="KW-1185">Reference proteome</keyword>
<organism evidence="2 3">
    <name type="scientific">Amycolatopsis camponoti</name>
    <dbReference type="NCBI Taxonomy" id="2606593"/>
    <lineage>
        <taxon>Bacteria</taxon>
        <taxon>Bacillati</taxon>
        <taxon>Actinomycetota</taxon>
        <taxon>Actinomycetes</taxon>
        <taxon>Pseudonocardiales</taxon>
        <taxon>Pseudonocardiaceae</taxon>
        <taxon>Amycolatopsis</taxon>
    </lineage>
</organism>
<evidence type="ECO:0000313" key="2">
    <source>
        <dbReference type="EMBL" id="VVJ23117.1"/>
    </source>
</evidence>
<dbReference type="AlphaFoldDB" id="A0A6I8M0K0"/>
<proteinExistence type="predicted"/>
<reference evidence="2 3" key="1">
    <citation type="submission" date="2019-09" db="EMBL/GenBank/DDBJ databases">
        <authorList>
            <person name="Leyn A S."/>
        </authorList>
    </citation>
    <scope>NUCLEOTIDE SEQUENCE [LARGE SCALE GENOMIC DNA]</scope>
    <source>
        <strain evidence="2">AA231_1</strain>
    </source>
</reference>
<evidence type="ECO:0000313" key="3">
    <source>
        <dbReference type="Proteomes" id="UP000399805"/>
    </source>
</evidence>
<gene>
    <name evidence="2" type="ORF">AA23TX_08022</name>
</gene>
<evidence type="ECO:0000256" key="1">
    <source>
        <dbReference type="SAM" id="MobiDB-lite"/>
    </source>
</evidence>